<feature type="domain" description="Ubiquitin-like protease family profile" evidence="5">
    <location>
        <begin position="35"/>
        <end position="206"/>
    </location>
</feature>
<comment type="similarity">
    <text evidence="1">Belongs to the peptidase C48 family.</text>
</comment>
<keyword evidence="3" id="KW-0378">Hydrolase</keyword>
<dbReference type="Gene3D" id="3.40.395.10">
    <property type="entry name" value="Adenoviral Proteinase, Chain A"/>
    <property type="match status" value="1"/>
</dbReference>
<evidence type="ECO:0000313" key="7">
    <source>
        <dbReference type="Proteomes" id="UP000242770"/>
    </source>
</evidence>
<evidence type="ECO:0000256" key="3">
    <source>
        <dbReference type="ARBA" id="ARBA00022801"/>
    </source>
</evidence>
<keyword evidence="7" id="KW-1185">Reference proteome</keyword>
<dbReference type="AlphaFoldDB" id="A0A0F7RX09"/>
<dbReference type="PROSITE" id="PS50600">
    <property type="entry name" value="ULP_PROTEASE"/>
    <property type="match status" value="1"/>
</dbReference>
<organism evidence="6 7">
    <name type="scientific">Sporisorium scitamineum</name>
    <dbReference type="NCBI Taxonomy" id="49012"/>
    <lineage>
        <taxon>Eukaryota</taxon>
        <taxon>Fungi</taxon>
        <taxon>Dikarya</taxon>
        <taxon>Basidiomycota</taxon>
        <taxon>Ustilaginomycotina</taxon>
        <taxon>Ustilaginomycetes</taxon>
        <taxon>Ustilaginales</taxon>
        <taxon>Ustilaginaceae</taxon>
        <taxon>Sporisorium</taxon>
    </lineage>
</organism>
<evidence type="ECO:0000313" key="6">
    <source>
        <dbReference type="EMBL" id="CDS00965.1"/>
    </source>
</evidence>
<accession>A0A0F7RX09</accession>
<dbReference type="InterPro" id="IPR038765">
    <property type="entry name" value="Papain-like_cys_pep_sf"/>
</dbReference>
<reference evidence="7" key="1">
    <citation type="submission" date="2014-06" db="EMBL/GenBank/DDBJ databases">
        <authorList>
            <person name="Berkman P.J."/>
        </authorList>
    </citation>
    <scope>NUCLEOTIDE SEQUENCE [LARGE SCALE GENOMIC DNA]</scope>
</reference>
<evidence type="ECO:0000256" key="2">
    <source>
        <dbReference type="ARBA" id="ARBA00022670"/>
    </source>
</evidence>
<gene>
    <name evidence="6" type="primary">SSCI55190.1</name>
</gene>
<dbReference type="EMBL" id="CCFA01003295">
    <property type="protein sequence ID" value="CDS00965.1"/>
    <property type="molecule type" value="Genomic_DNA"/>
</dbReference>
<dbReference type="PANTHER" id="PTHR46468">
    <property type="entry name" value="SENTRIN-SPECIFIC PROTEASE 8"/>
    <property type="match status" value="1"/>
</dbReference>
<dbReference type="STRING" id="49012.A0A0F7RX09"/>
<sequence>MLMPFIKMPVSKTIQTTASVMLFDSDPLVVSTTEACLHKSDLKTLKKEEWLGDNVLAFHAEWLQALGNGTSRNVKMFPPSVVEVLCTLESAAAPDTASVVPRPTERFLLLPVSDRYSPSSPGHTAAGSHWSLLLVDAASGLAFHLDSLGDCNRSAAKAVQSSILKLVRPASSHHASPPVPVKVDCLQQQENGSDCGIYVLLLSSLLHLWLNKPQAPSYDLAQVVQAVCTDATPSKVGHFRKAYKGWLKSWGKATHHQEHVDPTRKVKVDFLHLFSEIGVE</sequence>
<dbReference type="GO" id="GO:0019784">
    <property type="term" value="F:deNEDDylase activity"/>
    <property type="evidence" value="ECO:0007669"/>
    <property type="project" value="InterPro"/>
</dbReference>
<evidence type="ECO:0000256" key="1">
    <source>
        <dbReference type="ARBA" id="ARBA00005234"/>
    </source>
</evidence>
<dbReference type="InterPro" id="IPR003653">
    <property type="entry name" value="Peptidase_C48_C"/>
</dbReference>
<dbReference type="GO" id="GO:0000338">
    <property type="term" value="P:protein deneddylation"/>
    <property type="evidence" value="ECO:0007669"/>
    <property type="project" value="TreeGrafter"/>
</dbReference>
<dbReference type="InterPro" id="IPR044613">
    <property type="entry name" value="Nep1/2-like"/>
</dbReference>
<dbReference type="Pfam" id="PF02902">
    <property type="entry name" value="Peptidase_C48"/>
    <property type="match status" value="1"/>
</dbReference>
<evidence type="ECO:0000259" key="5">
    <source>
        <dbReference type="PROSITE" id="PS50600"/>
    </source>
</evidence>
<dbReference type="SUPFAM" id="SSF54001">
    <property type="entry name" value="Cysteine proteinases"/>
    <property type="match status" value="1"/>
</dbReference>
<evidence type="ECO:0000256" key="4">
    <source>
        <dbReference type="ARBA" id="ARBA00022807"/>
    </source>
</evidence>
<keyword evidence="4" id="KW-0788">Thiol protease</keyword>
<keyword evidence="2" id="KW-0645">Protease</keyword>
<dbReference type="GO" id="GO:0008234">
    <property type="term" value="F:cysteine-type peptidase activity"/>
    <property type="evidence" value="ECO:0007669"/>
    <property type="project" value="UniProtKB-KW"/>
</dbReference>
<proteinExistence type="inferred from homology"/>
<name>A0A0F7RX09_9BASI</name>
<protein>
    <recommendedName>
        <fullName evidence="5">Ubiquitin-like protease family profile domain-containing protein</fullName>
    </recommendedName>
</protein>
<dbReference type="GO" id="GO:0006508">
    <property type="term" value="P:proteolysis"/>
    <property type="evidence" value="ECO:0007669"/>
    <property type="project" value="UniProtKB-KW"/>
</dbReference>
<dbReference type="Proteomes" id="UP000242770">
    <property type="component" value="Unassembled WGS sequence"/>
</dbReference>
<dbReference type="PANTHER" id="PTHR46468:SF1">
    <property type="entry name" value="SENTRIN-SPECIFIC PROTEASE 8"/>
    <property type="match status" value="1"/>
</dbReference>